<sequence length="382" mass="42228">MSTGLVATFKNLTIAKNVNSLTREQSALATQWESITKNGTAELQENLDQLNLFLRDNSFLCATQQPTVTDVIVFEPIFPIVKQLVSSTKDIKDVYNKYRHILRWSDFLQQLLSIPQSSQLSLNYDLELTHEIIEKKKKPAVAAAAADAKTAEATTPAAAKDKPAKEAKGPRGKPDEETLKKLREEAKAKKAAKKAAQATAQAEQAKKADEMPSPSIIDFRVGFIQKAIKHPDADSLYVSTIDVGDAEGPRTVCSGLVKHFPLEAMQERYVVVVCNLKPVNMRGIKSTAMVLCASTDEKVEFVEPPKGSKAGDKVFFEGLGDEEPLKQLNPKKKLWEKLQPLFSTTSDLNVVFKDEENKKDLKLTNAKGEDFKVASLVDAQVR</sequence>
<evidence type="ECO:0000256" key="1">
    <source>
        <dbReference type="ARBA" id="ARBA00022555"/>
    </source>
</evidence>
<dbReference type="SUPFAM" id="SSF47616">
    <property type="entry name" value="GST C-terminal domain-like"/>
    <property type="match status" value="1"/>
</dbReference>
<dbReference type="GO" id="GO:0002161">
    <property type="term" value="F:aminoacyl-tRNA deacylase activity"/>
    <property type="evidence" value="ECO:0007669"/>
    <property type="project" value="EnsemblFungi"/>
</dbReference>
<feature type="compositionally biased region" description="Low complexity" evidence="4">
    <location>
        <begin position="194"/>
        <end position="203"/>
    </location>
</feature>
<dbReference type="GO" id="GO:0010494">
    <property type="term" value="C:cytoplasmic stress granule"/>
    <property type="evidence" value="ECO:0007669"/>
    <property type="project" value="EnsemblFungi"/>
</dbReference>
<dbReference type="GO" id="GO:0080025">
    <property type="term" value="F:phosphatidylinositol-3,5-bisphosphate binding"/>
    <property type="evidence" value="ECO:0007669"/>
    <property type="project" value="EnsemblFungi"/>
</dbReference>
<dbReference type="InterPro" id="IPR002547">
    <property type="entry name" value="tRNA-bd_dom"/>
</dbReference>
<gene>
    <name evidence="6" type="primary">NDAI0F02040</name>
    <name evidence="6" type="ordered locus">NDAI_0F02040</name>
</gene>
<feature type="domain" description="TRNA-binding" evidence="5">
    <location>
        <begin position="213"/>
        <end position="315"/>
    </location>
</feature>
<dbReference type="Gene3D" id="1.20.1050.10">
    <property type="match status" value="1"/>
</dbReference>
<dbReference type="GO" id="GO:0001731">
    <property type="term" value="P:formation of translation preinitiation complex"/>
    <property type="evidence" value="ECO:0007669"/>
    <property type="project" value="EnsemblFungi"/>
</dbReference>
<dbReference type="FunFam" id="2.40.50.140:FF:000199">
    <property type="entry name" value="tRNA-aminoacylation cofactor ARC1"/>
    <property type="match status" value="1"/>
</dbReference>
<dbReference type="GO" id="GO:0008047">
    <property type="term" value="F:enzyme activator activity"/>
    <property type="evidence" value="ECO:0007669"/>
    <property type="project" value="EnsemblFungi"/>
</dbReference>
<protein>
    <recommendedName>
        <fullName evidence="5">tRNA-binding domain-containing protein</fullName>
    </recommendedName>
</protein>
<dbReference type="KEGG" id="ndi:NDAI_0F02040"/>
<dbReference type="PANTHER" id="PTHR11586:SF33">
    <property type="entry name" value="AMINOACYL TRNA SYNTHASE COMPLEX-INTERACTING MULTIFUNCTIONAL PROTEIN 1"/>
    <property type="match status" value="1"/>
</dbReference>
<reference evidence="6 7" key="1">
    <citation type="journal article" date="2011" name="Proc. Natl. Acad. Sci. U.S.A.">
        <title>Evolutionary erosion of yeast sex chromosomes by mating-type switching accidents.</title>
        <authorList>
            <person name="Gordon J.L."/>
            <person name="Armisen D."/>
            <person name="Proux-Wera E."/>
            <person name="Oheigeartaigh S.S."/>
            <person name="Byrne K.P."/>
            <person name="Wolfe K.H."/>
        </authorList>
    </citation>
    <scope>NUCLEOTIDE SEQUENCE [LARGE SCALE GENOMIC DNA]</scope>
    <source>
        <strain evidence="7">ATCC 10597 / BCRC 20456 / CBS 421 / NBRC 0211 / NRRL Y-12639</strain>
    </source>
</reference>
<dbReference type="PROSITE" id="PS50886">
    <property type="entry name" value="TRBD"/>
    <property type="match status" value="1"/>
</dbReference>
<dbReference type="STRING" id="1071378.G0WCL1"/>
<dbReference type="GO" id="GO:0032266">
    <property type="term" value="F:phosphatidylinositol-3-phosphate binding"/>
    <property type="evidence" value="ECO:0007669"/>
    <property type="project" value="EnsemblFungi"/>
</dbReference>
<dbReference type="SUPFAM" id="SSF50249">
    <property type="entry name" value="Nucleic acid-binding proteins"/>
    <property type="match status" value="1"/>
</dbReference>
<evidence type="ECO:0000313" key="6">
    <source>
        <dbReference type="EMBL" id="CCD25522.1"/>
    </source>
</evidence>
<feature type="compositionally biased region" description="Low complexity" evidence="4">
    <location>
        <begin position="149"/>
        <end position="158"/>
    </location>
</feature>
<dbReference type="Proteomes" id="UP000000689">
    <property type="component" value="Chromosome 6"/>
</dbReference>
<dbReference type="PANTHER" id="PTHR11586">
    <property type="entry name" value="TRNA-AMINOACYLATION COFACTOR ARC1 FAMILY MEMBER"/>
    <property type="match status" value="1"/>
</dbReference>
<keyword evidence="1 3" id="KW-0820">tRNA-binding</keyword>
<dbReference type="OrthoDB" id="19141at2759"/>
<dbReference type="eggNOG" id="KOG2241">
    <property type="taxonomic scope" value="Eukaryota"/>
</dbReference>
<dbReference type="GO" id="GO:0017102">
    <property type="term" value="C:methionyl glutamyl tRNA synthetase complex"/>
    <property type="evidence" value="ECO:0007669"/>
    <property type="project" value="EnsemblFungi"/>
</dbReference>
<dbReference type="GO" id="GO:0000049">
    <property type="term" value="F:tRNA binding"/>
    <property type="evidence" value="ECO:0007669"/>
    <property type="project" value="UniProtKB-UniRule"/>
</dbReference>
<dbReference type="InterPro" id="IPR053836">
    <property type="entry name" value="Arc1-like_N"/>
</dbReference>
<dbReference type="GeneID" id="11496860"/>
<dbReference type="Pfam" id="PF21972">
    <property type="entry name" value="Arc1p_N_like"/>
    <property type="match status" value="1"/>
</dbReference>
<accession>G0WCL1</accession>
<dbReference type="HOGENOM" id="CLU_009710_6_6_1"/>
<evidence type="ECO:0000256" key="2">
    <source>
        <dbReference type="ARBA" id="ARBA00022884"/>
    </source>
</evidence>
<feature type="region of interest" description="Disordered" evidence="4">
    <location>
        <begin position="149"/>
        <end position="209"/>
    </location>
</feature>
<evidence type="ECO:0000259" key="5">
    <source>
        <dbReference type="PROSITE" id="PS50886"/>
    </source>
</evidence>
<dbReference type="InterPro" id="IPR036282">
    <property type="entry name" value="Glutathione-S-Trfase_C_sf"/>
</dbReference>
<dbReference type="EMBL" id="HE580272">
    <property type="protein sequence ID" value="CCD25522.1"/>
    <property type="molecule type" value="Genomic_DNA"/>
</dbReference>
<evidence type="ECO:0000313" key="7">
    <source>
        <dbReference type="Proteomes" id="UP000000689"/>
    </source>
</evidence>
<dbReference type="AlphaFoldDB" id="G0WCL1"/>
<name>G0WCL1_NAUDC</name>
<proteinExistence type="predicted"/>
<evidence type="ECO:0000256" key="4">
    <source>
        <dbReference type="SAM" id="MobiDB-lite"/>
    </source>
</evidence>
<organism evidence="6 7">
    <name type="scientific">Naumovozyma dairenensis (strain ATCC 10597 / BCRC 20456 / CBS 421 / NBRC 0211 / NRRL Y-12639)</name>
    <name type="common">Saccharomyces dairenensis</name>
    <dbReference type="NCBI Taxonomy" id="1071378"/>
    <lineage>
        <taxon>Eukaryota</taxon>
        <taxon>Fungi</taxon>
        <taxon>Dikarya</taxon>
        <taxon>Ascomycota</taxon>
        <taxon>Saccharomycotina</taxon>
        <taxon>Saccharomycetes</taxon>
        <taxon>Saccharomycetales</taxon>
        <taxon>Saccharomycetaceae</taxon>
        <taxon>Naumovozyma</taxon>
    </lineage>
</organism>
<dbReference type="Pfam" id="PF01588">
    <property type="entry name" value="tRNA_bind"/>
    <property type="match status" value="1"/>
</dbReference>
<dbReference type="InterPro" id="IPR051270">
    <property type="entry name" value="Tyrosine-tRNA_ligase_regulator"/>
</dbReference>
<evidence type="ECO:0000256" key="3">
    <source>
        <dbReference type="PROSITE-ProRule" id="PRU00209"/>
    </source>
</evidence>
<dbReference type="InterPro" id="IPR012340">
    <property type="entry name" value="NA-bd_OB-fold"/>
</dbReference>
<dbReference type="GO" id="GO:0016282">
    <property type="term" value="C:eukaryotic 43S preinitiation complex"/>
    <property type="evidence" value="ECO:0007669"/>
    <property type="project" value="EnsemblFungi"/>
</dbReference>
<keyword evidence="7" id="KW-1185">Reference proteome</keyword>
<dbReference type="OMA" id="DIFYFCS"/>
<dbReference type="CDD" id="cd10304">
    <property type="entry name" value="GST_C_Arc1p_N_like"/>
    <property type="match status" value="1"/>
</dbReference>
<dbReference type="Gene3D" id="2.40.50.140">
    <property type="entry name" value="Nucleic acid-binding proteins"/>
    <property type="match status" value="1"/>
</dbReference>
<keyword evidence="2 3" id="KW-0694">RNA-binding</keyword>
<dbReference type="RefSeq" id="XP_003670765.1">
    <property type="nucleotide sequence ID" value="XM_003670717.1"/>
</dbReference>
<dbReference type="GO" id="GO:0006418">
    <property type="term" value="P:tRNA aminoacylation for protein translation"/>
    <property type="evidence" value="ECO:0007669"/>
    <property type="project" value="EnsemblFungi"/>
</dbReference>
<dbReference type="CDD" id="cd02799">
    <property type="entry name" value="tRNA_bind_EMAP-II_like"/>
    <property type="match status" value="1"/>
</dbReference>
<feature type="compositionally biased region" description="Basic and acidic residues" evidence="4">
    <location>
        <begin position="159"/>
        <end position="188"/>
    </location>
</feature>